<organism evidence="4 5">
    <name type="scientific">Thioclava marina</name>
    <dbReference type="NCBI Taxonomy" id="1915077"/>
    <lineage>
        <taxon>Bacteria</taxon>
        <taxon>Pseudomonadati</taxon>
        <taxon>Pseudomonadota</taxon>
        <taxon>Alphaproteobacteria</taxon>
        <taxon>Rhodobacterales</taxon>
        <taxon>Paracoccaceae</taxon>
        <taxon>Thioclava</taxon>
    </lineage>
</organism>
<evidence type="ECO:0000256" key="3">
    <source>
        <dbReference type="SAM" id="MobiDB-lite"/>
    </source>
</evidence>
<protein>
    <recommendedName>
        <fullName evidence="6">DUF1778 domain-containing protein</fullName>
    </recommendedName>
</protein>
<dbReference type="PANTHER" id="PTHR35401">
    <property type="entry name" value="COPG FAMILY HELIX-TURN-HELIX PROTEIN-RELATED-RELATED"/>
    <property type="match status" value="1"/>
</dbReference>
<comment type="similarity">
    <text evidence="2">Belongs to the TacA antitoxin family.</text>
</comment>
<name>A0ABX3MH39_9RHOB</name>
<evidence type="ECO:0000313" key="4">
    <source>
        <dbReference type="EMBL" id="OOY10899.1"/>
    </source>
</evidence>
<dbReference type="RefSeq" id="WP_078575315.1">
    <property type="nucleotide sequence ID" value="NZ_MPZS01000004.1"/>
</dbReference>
<dbReference type="Pfam" id="PF08681">
    <property type="entry name" value="TacA1"/>
    <property type="match status" value="1"/>
</dbReference>
<proteinExistence type="inferred from homology"/>
<dbReference type="EMBL" id="MPZS01000004">
    <property type="protein sequence ID" value="OOY10899.1"/>
    <property type="molecule type" value="Genomic_DNA"/>
</dbReference>
<evidence type="ECO:0000256" key="1">
    <source>
        <dbReference type="ARBA" id="ARBA00022649"/>
    </source>
</evidence>
<accession>A0ABX3MH39</accession>
<gene>
    <name evidence="4" type="ORF">BMG00_17235</name>
</gene>
<dbReference type="InterPro" id="IPR010985">
    <property type="entry name" value="Ribbon_hlx_hlx"/>
</dbReference>
<keyword evidence="1" id="KW-1277">Toxin-antitoxin system</keyword>
<dbReference type="InterPro" id="IPR014795">
    <property type="entry name" value="TacA_1-like"/>
</dbReference>
<keyword evidence="5" id="KW-1185">Reference proteome</keyword>
<comment type="caution">
    <text evidence="4">The sequence shown here is derived from an EMBL/GenBank/DDBJ whole genome shotgun (WGS) entry which is preliminary data.</text>
</comment>
<dbReference type="Proteomes" id="UP000242224">
    <property type="component" value="Unassembled WGS sequence"/>
</dbReference>
<evidence type="ECO:0000313" key="5">
    <source>
        <dbReference type="Proteomes" id="UP000242224"/>
    </source>
</evidence>
<dbReference type="Gene3D" id="1.20.5.780">
    <property type="entry name" value="Single helix bin"/>
    <property type="match status" value="1"/>
</dbReference>
<dbReference type="PANTHER" id="PTHR35401:SF2">
    <property type="entry name" value="ABC-TYPE TRANSPORT SYSTEM"/>
    <property type="match status" value="1"/>
</dbReference>
<feature type="compositionally biased region" description="Basic and acidic residues" evidence="3">
    <location>
        <begin position="10"/>
        <end position="21"/>
    </location>
</feature>
<feature type="region of interest" description="Disordered" evidence="3">
    <location>
        <begin position="1"/>
        <end position="22"/>
    </location>
</feature>
<evidence type="ECO:0000256" key="2">
    <source>
        <dbReference type="ARBA" id="ARBA00049988"/>
    </source>
</evidence>
<reference evidence="4 5" key="1">
    <citation type="submission" date="2016-11" db="EMBL/GenBank/DDBJ databases">
        <title>A multilocus sequence analysis scheme for characterization of bacteria in the genus Thioclava.</title>
        <authorList>
            <person name="Liu Y."/>
            <person name="Shao Z."/>
        </authorList>
    </citation>
    <scope>NUCLEOTIDE SEQUENCE [LARGE SCALE GENOMIC DNA]</scope>
    <source>
        <strain evidence="4 5">11.10-0-13</strain>
    </source>
</reference>
<dbReference type="SUPFAM" id="SSF47598">
    <property type="entry name" value="Ribbon-helix-helix"/>
    <property type="match status" value="1"/>
</dbReference>
<evidence type="ECO:0008006" key="6">
    <source>
        <dbReference type="Google" id="ProtNLM"/>
    </source>
</evidence>
<sequence>MVAFENSTRNFDEPKSARLEARTQPSVKEAISRAAALNGVELSSFVVSAAYRAAQETIEAHRLTVLDSAADRAAFFDALEHPPMPNKRLREAFALRETLISNAD</sequence>